<dbReference type="Gene3D" id="3.20.20.60">
    <property type="entry name" value="Phosphoenolpyruvate-binding domains"/>
    <property type="match status" value="1"/>
</dbReference>
<dbReference type="OrthoDB" id="9785398at2"/>
<dbReference type="Gene3D" id="6.10.250.2750">
    <property type="match status" value="1"/>
</dbReference>
<reference evidence="1 2" key="1">
    <citation type="submission" date="2018-04" db="EMBL/GenBank/DDBJ databases">
        <title>Genomic Encyclopedia of Archaeal and Bacterial Type Strains, Phase II (KMG-II): from individual species to whole genera.</title>
        <authorList>
            <person name="Goeker M."/>
        </authorList>
    </citation>
    <scope>NUCLEOTIDE SEQUENCE [LARGE SCALE GENOMIC DNA]</scope>
    <source>
        <strain evidence="1 2">DSM 21823</strain>
    </source>
</reference>
<evidence type="ECO:0000313" key="2">
    <source>
        <dbReference type="Proteomes" id="UP000244224"/>
    </source>
</evidence>
<comment type="caution">
    <text evidence="1">The sequence shown here is derived from an EMBL/GenBank/DDBJ whole genome shotgun (WGS) entry which is preliminary data.</text>
</comment>
<dbReference type="RefSeq" id="WP_108126878.1">
    <property type="nucleotide sequence ID" value="NZ_QBKP01000001.1"/>
</dbReference>
<dbReference type="AlphaFoldDB" id="A0A2T6BB16"/>
<dbReference type="InterPro" id="IPR040442">
    <property type="entry name" value="Pyrv_kinase-like_dom_sf"/>
</dbReference>
<organism evidence="1 2">
    <name type="scientific">Gemmobacter caeni</name>
    <dbReference type="NCBI Taxonomy" id="589035"/>
    <lineage>
        <taxon>Bacteria</taxon>
        <taxon>Pseudomonadati</taxon>
        <taxon>Pseudomonadota</taxon>
        <taxon>Alphaproteobacteria</taxon>
        <taxon>Rhodobacterales</taxon>
        <taxon>Paracoccaceae</taxon>
        <taxon>Gemmobacter</taxon>
    </lineage>
</organism>
<dbReference type="EMBL" id="QBKP01000001">
    <property type="protein sequence ID" value="PTX53228.1"/>
    <property type="molecule type" value="Genomic_DNA"/>
</dbReference>
<name>A0A2T6BB16_9RHOB</name>
<dbReference type="CDD" id="cd00377">
    <property type="entry name" value="ICL_PEPM"/>
    <property type="match status" value="1"/>
</dbReference>
<sequence>MDQPAKFERFRALHQAPGAFVVANAWDAGSARLLTTAGFAALATTSAGHAYAQGLRDSAGALGRRGVLQNAAEIVAATDLPVSADLEDGFGPAPEDCAETLRLALAVGLAGGSIEDATGDATDPIFRFEHAVERVRAAAEAVQGQPFLLTARAENFLWGRPDLDDTIARLQAFAEAGADVLFAPGLRDLAAIRSVCASVDRPVNVVMGLTGARFTVAELAGAGVKRISLGGSLFRTGFGAVQAAARQILSEGCFDYAAAAMPDAEVSALMSDRRLSDRLA</sequence>
<dbReference type="InterPro" id="IPR015813">
    <property type="entry name" value="Pyrv/PenolPyrv_kinase-like_dom"/>
</dbReference>
<keyword evidence="2" id="KW-1185">Reference proteome</keyword>
<evidence type="ECO:0000313" key="1">
    <source>
        <dbReference type="EMBL" id="PTX53228.1"/>
    </source>
</evidence>
<dbReference type="Pfam" id="PF13714">
    <property type="entry name" value="PEP_mutase"/>
    <property type="match status" value="1"/>
</dbReference>
<dbReference type="InterPro" id="IPR039556">
    <property type="entry name" value="ICL/PEPM"/>
</dbReference>
<dbReference type="PANTHER" id="PTHR42905">
    <property type="entry name" value="PHOSPHOENOLPYRUVATE CARBOXYLASE"/>
    <property type="match status" value="1"/>
</dbReference>
<dbReference type="GO" id="GO:0016829">
    <property type="term" value="F:lyase activity"/>
    <property type="evidence" value="ECO:0007669"/>
    <property type="project" value="UniProtKB-KW"/>
</dbReference>
<dbReference type="PANTHER" id="PTHR42905:SF16">
    <property type="entry name" value="CARBOXYPHOSPHONOENOLPYRUVATE PHOSPHONOMUTASE-LIKE PROTEIN (AFU_ORTHOLOGUE AFUA_5G07230)"/>
    <property type="match status" value="1"/>
</dbReference>
<dbReference type="SUPFAM" id="SSF51621">
    <property type="entry name" value="Phosphoenolpyruvate/pyruvate domain"/>
    <property type="match status" value="1"/>
</dbReference>
<gene>
    <name evidence="1" type="ORF">C8N34_101140</name>
</gene>
<keyword evidence="1" id="KW-0456">Lyase</keyword>
<dbReference type="Proteomes" id="UP000244224">
    <property type="component" value="Unassembled WGS sequence"/>
</dbReference>
<proteinExistence type="predicted"/>
<protein>
    <submittedName>
        <fullName evidence="1">2-methylisocitrate lyase-like PEP mutase family enzyme</fullName>
    </submittedName>
</protein>
<accession>A0A2T6BB16</accession>